<dbReference type="AlphaFoldDB" id="A0A0N1JRG5"/>
<dbReference type="InterPro" id="IPR001789">
    <property type="entry name" value="Sig_transdc_resp-reg_receiver"/>
</dbReference>
<proteinExistence type="predicted"/>
<dbReference type="GO" id="GO:0000160">
    <property type="term" value="P:phosphorelay signal transduction system"/>
    <property type="evidence" value="ECO:0007669"/>
    <property type="project" value="UniProtKB-KW"/>
</dbReference>
<accession>A0A0N1JRG5</accession>
<dbReference type="Gene3D" id="3.40.50.2300">
    <property type="match status" value="1"/>
</dbReference>
<dbReference type="InterPro" id="IPR050595">
    <property type="entry name" value="Bact_response_regulator"/>
</dbReference>
<organism evidence="5 6">
    <name type="scientific">Amantichitinum ursilacus</name>
    <dbReference type="NCBI Taxonomy" id="857265"/>
    <lineage>
        <taxon>Bacteria</taxon>
        <taxon>Pseudomonadati</taxon>
        <taxon>Pseudomonadota</taxon>
        <taxon>Betaproteobacteria</taxon>
        <taxon>Neisseriales</taxon>
        <taxon>Chitinibacteraceae</taxon>
        <taxon>Amantichitinum</taxon>
    </lineage>
</organism>
<evidence type="ECO:0000313" key="6">
    <source>
        <dbReference type="Proteomes" id="UP000037939"/>
    </source>
</evidence>
<dbReference type="EMBL" id="LAQT01000038">
    <property type="protein sequence ID" value="KPC49101.1"/>
    <property type="molecule type" value="Genomic_DNA"/>
</dbReference>
<evidence type="ECO:0000256" key="3">
    <source>
        <dbReference type="PROSITE-ProRule" id="PRU00169"/>
    </source>
</evidence>
<feature type="modified residue" description="4-aspartylphosphate" evidence="3">
    <location>
        <position position="84"/>
    </location>
</feature>
<dbReference type="PANTHER" id="PTHR44591:SF14">
    <property type="entry name" value="PROTEIN PILG"/>
    <property type="match status" value="1"/>
</dbReference>
<dbReference type="SMART" id="SM00448">
    <property type="entry name" value="REC"/>
    <property type="match status" value="1"/>
</dbReference>
<feature type="domain" description="Response regulatory" evidence="4">
    <location>
        <begin position="33"/>
        <end position="152"/>
    </location>
</feature>
<evidence type="ECO:0000256" key="1">
    <source>
        <dbReference type="ARBA" id="ARBA00022553"/>
    </source>
</evidence>
<keyword evidence="2" id="KW-0902">Two-component regulatory system</keyword>
<dbReference type="SUPFAM" id="SSF52172">
    <property type="entry name" value="CheY-like"/>
    <property type="match status" value="1"/>
</dbReference>
<dbReference type="InterPro" id="IPR011006">
    <property type="entry name" value="CheY-like_superfamily"/>
</dbReference>
<keyword evidence="6" id="KW-1185">Reference proteome</keyword>
<dbReference type="OrthoDB" id="8562345at2"/>
<dbReference type="STRING" id="857265.WG78_21315"/>
<dbReference type="Proteomes" id="UP000037939">
    <property type="component" value="Unassembled WGS sequence"/>
</dbReference>
<dbReference type="PANTHER" id="PTHR44591">
    <property type="entry name" value="STRESS RESPONSE REGULATOR PROTEIN 1"/>
    <property type="match status" value="1"/>
</dbReference>
<comment type="caution">
    <text evidence="5">The sequence shown here is derived from an EMBL/GenBank/DDBJ whole genome shotgun (WGS) entry which is preliminary data.</text>
</comment>
<gene>
    <name evidence="5" type="primary">cusR</name>
    <name evidence="5" type="ORF">WG78_21315</name>
</gene>
<dbReference type="RefSeq" id="WP_053939835.1">
    <property type="nucleotide sequence ID" value="NZ_LAQT01000038.1"/>
</dbReference>
<dbReference type="PROSITE" id="PS50110">
    <property type="entry name" value="RESPONSE_REGULATORY"/>
    <property type="match status" value="1"/>
</dbReference>
<dbReference type="Pfam" id="PF00072">
    <property type="entry name" value="Response_reg"/>
    <property type="match status" value="1"/>
</dbReference>
<evidence type="ECO:0000259" key="4">
    <source>
        <dbReference type="PROSITE" id="PS50110"/>
    </source>
</evidence>
<protein>
    <submittedName>
        <fullName evidence="5">Transcriptional regulatory protein CusR</fullName>
    </submittedName>
</protein>
<sequence length="159" mass="17553">MISTQALQTRSEYRVQPQVDYAPPSVAVAQPVSILLVEDSPALQQSVQESCEELGDRVLVAVVASAEEAINALEGVHFDLAIIDIELREGTGFDVLDYLRTRNSSLAPPVRIMLTNHGEAAYRKKAARLGADYYFDKSLQFEPAIDTITEQIRRHANPA</sequence>
<name>A0A0N1JRG5_9NEIS</name>
<reference evidence="5 6" key="1">
    <citation type="submission" date="2015-07" db="EMBL/GenBank/DDBJ databases">
        <title>Draft genome sequence of the Amantichitinum ursilacus IGB-41, a new chitin-degrading bacterium.</title>
        <authorList>
            <person name="Kirstahler P."/>
            <person name="Guenther M."/>
            <person name="Grumaz C."/>
            <person name="Rupp S."/>
            <person name="Zibek S."/>
            <person name="Sohn K."/>
        </authorList>
    </citation>
    <scope>NUCLEOTIDE SEQUENCE [LARGE SCALE GENOMIC DNA]</scope>
    <source>
        <strain evidence="5 6">IGB-41</strain>
    </source>
</reference>
<evidence type="ECO:0000256" key="2">
    <source>
        <dbReference type="ARBA" id="ARBA00023012"/>
    </source>
</evidence>
<evidence type="ECO:0000313" key="5">
    <source>
        <dbReference type="EMBL" id="KPC49101.1"/>
    </source>
</evidence>
<keyword evidence="1 3" id="KW-0597">Phosphoprotein</keyword>
<dbReference type="CDD" id="cd00156">
    <property type="entry name" value="REC"/>
    <property type="match status" value="1"/>
</dbReference>